<name>A0A816HL48_ADIRI</name>
<reference evidence="1" key="1">
    <citation type="submission" date="2021-02" db="EMBL/GenBank/DDBJ databases">
        <authorList>
            <person name="Nowell W R."/>
        </authorList>
    </citation>
    <scope>NUCLEOTIDE SEQUENCE</scope>
</reference>
<accession>A0A816HL48</accession>
<organism evidence="1 2">
    <name type="scientific">Adineta ricciae</name>
    <name type="common">Rotifer</name>
    <dbReference type="NCBI Taxonomy" id="249248"/>
    <lineage>
        <taxon>Eukaryota</taxon>
        <taxon>Metazoa</taxon>
        <taxon>Spiralia</taxon>
        <taxon>Gnathifera</taxon>
        <taxon>Rotifera</taxon>
        <taxon>Eurotatoria</taxon>
        <taxon>Bdelloidea</taxon>
        <taxon>Adinetida</taxon>
        <taxon>Adinetidae</taxon>
        <taxon>Adineta</taxon>
    </lineage>
</organism>
<dbReference type="AlphaFoldDB" id="A0A816HL48"/>
<dbReference type="InterPro" id="IPR051223">
    <property type="entry name" value="Polycystin"/>
</dbReference>
<feature type="non-terminal residue" evidence="1">
    <location>
        <position position="243"/>
    </location>
</feature>
<keyword evidence="2" id="KW-1185">Reference proteome</keyword>
<sequence>MMERLAIYDKNTNTNLSTMISLTILDQNGNEIPFETIKENPIHFIIPRDPNIFISSMIYYNISTFNSSYHNQTFHYHFINISSSLPISIHLEFESININLSYLLIYKFDQIPQLNRSMNQIDGWKLFCSSLHNFSLFLDNQQTINHQTFIFGLRELTSSESNEFCLNETLPIPIDPVYFTSDYQIRIYTSGCYYLNKQNQWKSDGLIVGSKTNYYETECFSTHLTKFASGFVILPETIDWNYI</sequence>
<dbReference type="GO" id="GO:0005262">
    <property type="term" value="F:calcium channel activity"/>
    <property type="evidence" value="ECO:0007669"/>
    <property type="project" value="TreeGrafter"/>
</dbReference>
<dbReference type="PANTHER" id="PTHR10877">
    <property type="entry name" value="POLYCYSTIN FAMILY MEMBER"/>
    <property type="match status" value="1"/>
</dbReference>
<comment type="caution">
    <text evidence="1">The sequence shown here is derived from an EMBL/GenBank/DDBJ whole genome shotgun (WGS) entry which is preliminary data.</text>
</comment>
<evidence type="ECO:0000313" key="2">
    <source>
        <dbReference type="Proteomes" id="UP000663828"/>
    </source>
</evidence>
<evidence type="ECO:0000313" key="1">
    <source>
        <dbReference type="EMBL" id="CAF1687915.1"/>
    </source>
</evidence>
<dbReference type="EMBL" id="CAJNOR010017898">
    <property type="protein sequence ID" value="CAF1687915.1"/>
    <property type="molecule type" value="Genomic_DNA"/>
</dbReference>
<dbReference type="GO" id="GO:0050982">
    <property type="term" value="P:detection of mechanical stimulus"/>
    <property type="evidence" value="ECO:0007669"/>
    <property type="project" value="TreeGrafter"/>
</dbReference>
<dbReference type="PANTHER" id="PTHR10877:SF150">
    <property type="entry name" value="REJ DOMAIN-CONTAINING PROTEIN"/>
    <property type="match status" value="1"/>
</dbReference>
<protein>
    <submittedName>
        <fullName evidence="1">Uncharacterized protein</fullName>
    </submittedName>
</protein>
<dbReference type="Proteomes" id="UP000663828">
    <property type="component" value="Unassembled WGS sequence"/>
</dbReference>
<dbReference type="GO" id="GO:0016020">
    <property type="term" value="C:membrane"/>
    <property type="evidence" value="ECO:0007669"/>
    <property type="project" value="TreeGrafter"/>
</dbReference>
<gene>
    <name evidence="1" type="ORF">XAT740_LOCUS62615</name>
</gene>
<proteinExistence type="predicted"/>